<dbReference type="SUPFAM" id="SSF56219">
    <property type="entry name" value="DNase I-like"/>
    <property type="match status" value="1"/>
</dbReference>
<dbReference type="RefSeq" id="XP_041185383.1">
    <property type="nucleotide sequence ID" value="XM_041329523.1"/>
</dbReference>
<proteinExistence type="predicted"/>
<feature type="non-terminal residue" evidence="1">
    <location>
        <position position="124"/>
    </location>
</feature>
<dbReference type="OrthoDB" id="2840473at2759"/>
<dbReference type="InterPro" id="IPR036691">
    <property type="entry name" value="Endo/exonu/phosph_ase_sf"/>
</dbReference>
<protein>
    <recommendedName>
        <fullName evidence="3">Endonuclease/exonuclease/phosphatase domain-containing protein</fullName>
    </recommendedName>
</protein>
<evidence type="ECO:0000313" key="2">
    <source>
        <dbReference type="Proteomes" id="UP000807769"/>
    </source>
</evidence>
<evidence type="ECO:0000313" key="1">
    <source>
        <dbReference type="EMBL" id="KAG1796593.1"/>
    </source>
</evidence>
<dbReference type="AlphaFoldDB" id="A0A9P7DJX6"/>
<dbReference type="Proteomes" id="UP000807769">
    <property type="component" value="Unassembled WGS sequence"/>
</dbReference>
<comment type="caution">
    <text evidence="1">The sequence shown here is derived from an EMBL/GenBank/DDBJ whole genome shotgun (WGS) entry which is preliminary data.</text>
</comment>
<reference evidence="1" key="1">
    <citation type="journal article" date="2020" name="New Phytol.">
        <title>Comparative genomics reveals dynamic genome evolution in host specialist ectomycorrhizal fungi.</title>
        <authorList>
            <person name="Lofgren L.A."/>
            <person name="Nguyen N.H."/>
            <person name="Vilgalys R."/>
            <person name="Ruytinx J."/>
            <person name="Liao H.L."/>
            <person name="Branco S."/>
            <person name="Kuo A."/>
            <person name="LaButti K."/>
            <person name="Lipzen A."/>
            <person name="Andreopoulos W."/>
            <person name="Pangilinan J."/>
            <person name="Riley R."/>
            <person name="Hundley H."/>
            <person name="Na H."/>
            <person name="Barry K."/>
            <person name="Grigoriev I.V."/>
            <person name="Stajich J.E."/>
            <person name="Kennedy P.G."/>
        </authorList>
    </citation>
    <scope>NUCLEOTIDE SEQUENCE</scope>
    <source>
        <strain evidence="1">MN1</strain>
    </source>
</reference>
<evidence type="ECO:0008006" key="3">
    <source>
        <dbReference type="Google" id="ProtNLM"/>
    </source>
</evidence>
<keyword evidence="2" id="KW-1185">Reference proteome</keyword>
<gene>
    <name evidence="1" type="ORF">BJ212DRAFT_1234582</name>
</gene>
<organism evidence="1 2">
    <name type="scientific">Suillus subaureus</name>
    <dbReference type="NCBI Taxonomy" id="48587"/>
    <lineage>
        <taxon>Eukaryota</taxon>
        <taxon>Fungi</taxon>
        <taxon>Dikarya</taxon>
        <taxon>Basidiomycota</taxon>
        <taxon>Agaricomycotina</taxon>
        <taxon>Agaricomycetes</taxon>
        <taxon>Agaricomycetidae</taxon>
        <taxon>Boletales</taxon>
        <taxon>Suillineae</taxon>
        <taxon>Suillaceae</taxon>
        <taxon>Suillus</taxon>
    </lineage>
</organism>
<name>A0A9P7DJX6_9AGAM</name>
<accession>A0A9P7DJX6</accession>
<sequence>TSESLKIWQQNLQKSLNAWEHMLRNLDLNIYNIACIQEPYLNPVNLANASNLKQYWDIIYPTDHHANTNRSQTIILVNKKLSKNNWHMVPIKSPNIMAIKLIGQFGKVCIYNIYNPCKSDTTLH</sequence>
<dbReference type="EMBL" id="JABBWG010000246">
    <property type="protein sequence ID" value="KAG1796593.1"/>
    <property type="molecule type" value="Genomic_DNA"/>
</dbReference>
<dbReference type="GeneID" id="64623540"/>
<feature type="non-terminal residue" evidence="1">
    <location>
        <position position="1"/>
    </location>
</feature>
<dbReference type="Gene3D" id="3.60.10.10">
    <property type="entry name" value="Endonuclease/exonuclease/phosphatase"/>
    <property type="match status" value="1"/>
</dbReference>